<evidence type="ECO:0000313" key="1">
    <source>
        <dbReference type="EMBL" id="PKC03502.1"/>
    </source>
</evidence>
<dbReference type="VEuPathDB" id="FungiDB:RhiirFUN_016074"/>
<dbReference type="InterPro" id="IPR036397">
    <property type="entry name" value="RNaseH_sf"/>
</dbReference>
<proteinExistence type="predicted"/>
<reference evidence="1 2" key="2">
    <citation type="submission" date="2017-09" db="EMBL/GenBank/DDBJ databases">
        <title>Extensive intraspecific genome diversity in a model arbuscular mycorrhizal fungus.</title>
        <authorList>
            <person name="Chen E.C."/>
            <person name="Morin E."/>
            <person name="Beaudet D."/>
            <person name="Noel J."/>
            <person name="Ndikumana S."/>
            <person name="Charron P."/>
            <person name="St-Onge C."/>
            <person name="Giorgi J."/>
            <person name="Grigoriev I.V."/>
            <person name="Roux C."/>
            <person name="Martin F.M."/>
            <person name="Corradi N."/>
        </authorList>
    </citation>
    <scope>NUCLEOTIDE SEQUENCE [LARGE SCALE GENOMIC DNA]</scope>
    <source>
        <strain evidence="1 2">A5</strain>
    </source>
</reference>
<name>A0A2N0P9J0_9GLOM</name>
<dbReference type="VEuPathDB" id="FungiDB:RhiirA1_493522"/>
<dbReference type="Gene3D" id="3.30.420.10">
    <property type="entry name" value="Ribonuclease H-like superfamily/Ribonuclease H"/>
    <property type="match status" value="1"/>
</dbReference>
<dbReference type="AlphaFoldDB" id="A0A2N0P9J0"/>
<dbReference type="VEuPathDB" id="FungiDB:FUN_014128"/>
<evidence type="ECO:0000313" key="2">
    <source>
        <dbReference type="Proteomes" id="UP000232722"/>
    </source>
</evidence>
<dbReference type="InterPro" id="IPR012337">
    <property type="entry name" value="RNaseH-like_sf"/>
</dbReference>
<protein>
    <submittedName>
        <fullName evidence="1">Uncharacterized protein</fullName>
    </submittedName>
</protein>
<dbReference type="GO" id="GO:0003676">
    <property type="term" value="F:nucleic acid binding"/>
    <property type="evidence" value="ECO:0007669"/>
    <property type="project" value="InterPro"/>
</dbReference>
<sequence>MLLSQYQYNLPFNFFDFFTSFDHPLKSFTRLESLFVFFRYYNISINTNINFCVKGGTIPISHYIIDPKFLYSHIMSLRSKGIMFLDQVITPDSAYLLEEYNKIKESLQNKQGRIPRWYNFLKNHLTISSTNNHLNIELNKPIIQNPRVERLRPPPISVEVQNHTGPSKWIVTWSQNITDAVYGRAIMTTNYSPSGPMLFAEHWIKIPINTSIATPRSCPNLLQPCPGCKLHFPYYVGDNRINCILKIPYPRIIKIYALQKHNIQQYASWLPGRLLNNVKVIKHNHEHYKIVAYNDYLIRNNLLPSRTSLLDTLDNASPANKTYQLITSLIKESVIQADLWSLAQNVQNHNYFEIFTDGSFNRSPSTNEFHMGFGWHIPNIPDFNAFYRGALKHLPSSTKAEIMAILTAIIILLPSNATILILTDSQAAIDGFNKSAQLLKAHSTNAHNDRADELAKSGRFKSVSTNINTRGIPSQNVSLIWNDEVNLDKDIRKYMGKIIDYRLIDNHLNHHNLADIQKFTKKHMINWPVSSKFFSLNSCNDSTCDQHSKDVSWKMKTSTNTLPTLDVLNRNFPDLIKDNINCLLCHNNSETNDHLWKCPSLLPHIRSAFQELAILAQDILHKDADKLNLCITDTIKYSNVFCWSLNDIRAITDNVTAILCA</sequence>
<dbReference type="SUPFAM" id="SSF53098">
    <property type="entry name" value="Ribonuclease H-like"/>
    <property type="match status" value="1"/>
</dbReference>
<accession>A0A2N0P9J0</accession>
<dbReference type="VEuPathDB" id="FungiDB:RhiirFUN_016951"/>
<dbReference type="EMBL" id="LLXJ01001175">
    <property type="protein sequence ID" value="PKC03502.1"/>
    <property type="molecule type" value="Genomic_DNA"/>
</dbReference>
<reference evidence="1 2" key="1">
    <citation type="submission" date="2016-04" db="EMBL/GenBank/DDBJ databases">
        <title>Genome analyses suggest a sexual origin of heterokaryosis in a supposedly ancient asexual fungus.</title>
        <authorList>
            <person name="Ropars J."/>
            <person name="Sedzielewska K."/>
            <person name="Noel J."/>
            <person name="Charron P."/>
            <person name="Farinelli L."/>
            <person name="Marton T."/>
            <person name="Kruger M."/>
            <person name="Pelin A."/>
            <person name="Brachmann A."/>
            <person name="Corradi N."/>
        </authorList>
    </citation>
    <scope>NUCLEOTIDE SEQUENCE [LARGE SCALE GENOMIC DNA]</scope>
    <source>
        <strain evidence="1 2">A5</strain>
    </source>
</reference>
<comment type="caution">
    <text evidence="1">The sequence shown here is derived from an EMBL/GenBank/DDBJ whole genome shotgun (WGS) entry which is preliminary data.</text>
</comment>
<organism evidence="1 2">
    <name type="scientific">Rhizophagus irregularis</name>
    <dbReference type="NCBI Taxonomy" id="588596"/>
    <lineage>
        <taxon>Eukaryota</taxon>
        <taxon>Fungi</taxon>
        <taxon>Fungi incertae sedis</taxon>
        <taxon>Mucoromycota</taxon>
        <taxon>Glomeromycotina</taxon>
        <taxon>Glomeromycetes</taxon>
        <taxon>Glomerales</taxon>
        <taxon>Glomeraceae</taxon>
        <taxon>Rhizophagus</taxon>
    </lineage>
</organism>
<gene>
    <name evidence="1" type="ORF">RhiirA5_423654</name>
</gene>
<dbReference type="Proteomes" id="UP000232722">
    <property type="component" value="Unassembled WGS sequence"/>
</dbReference>